<gene>
    <name evidence="1" type="ORF">IE53DRAFT_313601</name>
</gene>
<dbReference type="Proteomes" id="UP000245626">
    <property type="component" value="Unassembled WGS sequence"/>
</dbReference>
<protein>
    <submittedName>
        <fullName evidence="1">Uncharacterized protein</fullName>
    </submittedName>
</protein>
<sequence length="345" mass="39605">MKSDPQAGSHFGEGPRKPGLVPQSKRPGLSFVESIDWDRESFVYQSATAWDPAKDYAMMADGPEKESYVSRYLRSRQNGNVKYITALIDGDNLLFRPDRMRMGLEGGKEVAEELRRRIAKKHFLDPEKVDFRLRIFCNMRALAKVLSFTLNVQRNEFWEFQDGMTAMNHQTYFINAGKGHQAADLRVKAALAEAILDPSCYKVYLGGLDDYGYKDELRTIRDMGSLYEKVQLIQVPGYAVDSKMYDEYVHKAIDLDYLFLGKKEEMNARAAAEEEYTDEGRKRNSPCVFHHLTEVGCKLEEACTFSHDPISEAEKEELRKSLKKKKCPSIVRGDKCMFGDDCFFR</sequence>
<dbReference type="EMBL" id="KZ819829">
    <property type="protein sequence ID" value="PWN51625.1"/>
    <property type="molecule type" value="Genomic_DNA"/>
</dbReference>
<keyword evidence="2" id="KW-1185">Reference proteome</keyword>
<organism evidence="1 2">
    <name type="scientific">Violaceomyces palustris</name>
    <dbReference type="NCBI Taxonomy" id="1673888"/>
    <lineage>
        <taxon>Eukaryota</taxon>
        <taxon>Fungi</taxon>
        <taxon>Dikarya</taxon>
        <taxon>Basidiomycota</taxon>
        <taxon>Ustilaginomycotina</taxon>
        <taxon>Ustilaginomycetes</taxon>
        <taxon>Violaceomycetales</taxon>
        <taxon>Violaceomycetaceae</taxon>
        <taxon>Violaceomyces</taxon>
    </lineage>
</organism>
<evidence type="ECO:0000313" key="1">
    <source>
        <dbReference type="EMBL" id="PWN51625.1"/>
    </source>
</evidence>
<proteinExistence type="predicted"/>
<reference evidence="1 2" key="1">
    <citation type="journal article" date="2018" name="Mol. Biol. Evol.">
        <title>Broad Genomic Sampling Reveals a Smut Pathogenic Ancestry of the Fungal Clade Ustilaginomycotina.</title>
        <authorList>
            <person name="Kijpornyongpan T."/>
            <person name="Mondo S.J."/>
            <person name="Barry K."/>
            <person name="Sandor L."/>
            <person name="Lee J."/>
            <person name="Lipzen A."/>
            <person name="Pangilinan J."/>
            <person name="LaButti K."/>
            <person name="Hainaut M."/>
            <person name="Henrissat B."/>
            <person name="Grigoriev I.V."/>
            <person name="Spatafora J.W."/>
            <person name="Aime M.C."/>
        </authorList>
    </citation>
    <scope>NUCLEOTIDE SEQUENCE [LARGE SCALE GENOMIC DNA]</scope>
    <source>
        <strain evidence="1 2">SA 807</strain>
    </source>
</reference>
<accession>A0ACD0P0K7</accession>
<name>A0ACD0P0K7_9BASI</name>
<evidence type="ECO:0000313" key="2">
    <source>
        <dbReference type="Proteomes" id="UP000245626"/>
    </source>
</evidence>